<evidence type="ECO:0000256" key="8">
    <source>
        <dbReference type="ARBA" id="ARBA00022741"/>
    </source>
</evidence>
<comment type="caution">
    <text evidence="18">The sequence shown here is derived from an EMBL/GenBank/DDBJ whole genome shotgun (WGS) entry which is preliminary data.</text>
</comment>
<keyword evidence="8" id="KW-0547">Nucleotide-binding</keyword>
<dbReference type="GO" id="GO:0043682">
    <property type="term" value="F:P-type divalent copper transporter activity"/>
    <property type="evidence" value="ECO:0007669"/>
    <property type="project" value="TreeGrafter"/>
</dbReference>
<dbReference type="SFLD" id="SFLDG00002">
    <property type="entry name" value="C1.7:_P-type_atpase_like"/>
    <property type="match status" value="1"/>
</dbReference>
<evidence type="ECO:0000256" key="5">
    <source>
        <dbReference type="ARBA" id="ARBA00022553"/>
    </source>
</evidence>
<feature type="transmembrane region" description="Helical" evidence="16">
    <location>
        <begin position="210"/>
        <end position="230"/>
    </location>
</feature>
<comment type="subcellular location">
    <subcellularLocation>
        <location evidence="1">Cell membrane</location>
        <topology evidence="1">Multi-pass membrane protein</topology>
    </subcellularLocation>
</comment>
<dbReference type="InterPro" id="IPR017969">
    <property type="entry name" value="Heavy-metal-associated_CS"/>
</dbReference>
<keyword evidence="6 16" id="KW-0812">Transmembrane</keyword>
<dbReference type="PROSITE" id="PS01047">
    <property type="entry name" value="HMA_1"/>
    <property type="match status" value="1"/>
</dbReference>
<dbReference type="SUPFAM" id="SSF81665">
    <property type="entry name" value="Calcium ATPase, transmembrane domain M"/>
    <property type="match status" value="1"/>
</dbReference>
<dbReference type="InterPro" id="IPR006121">
    <property type="entry name" value="HMA_dom"/>
</dbReference>
<dbReference type="FunFam" id="2.70.150.10:FF:000002">
    <property type="entry name" value="Copper-transporting ATPase 1, putative"/>
    <property type="match status" value="1"/>
</dbReference>
<dbReference type="PRINTS" id="PR00943">
    <property type="entry name" value="CUATPASE"/>
</dbReference>
<dbReference type="InterPro" id="IPR036163">
    <property type="entry name" value="HMA_dom_sf"/>
</dbReference>
<evidence type="ECO:0000256" key="2">
    <source>
        <dbReference type="ARBA" id="ARBA00006024"/>
    </source>
</evidence>
<feature type="transmembrane region" description="Helical" evidence="16">
    <location>
        <begin position="186"/>
        <end position="204"/>
    </location>
</feature>
<dbReference type="InterPro" id="IPR001757">
    <property type="entry name" value="P_typ_ATPase"/>
</dbReference>
<dbReference type="Gene3D" id="3.30.70.100">
    <property type="match status" value="1"/>
</dbReference>
<dbReference type="SFLD" id="SFLDS00003">
    <property type="entry name" value="Haloacid_Dehalogenase"/>
    <property type="match status" value="1"/>
</dbReference>
<evidence type="ECO:0000256" key="4">
    <source>
        <dbReference type="ARBA" id="ARBA00022475"/>
    </source>
</evidence>
<proteinExistence type="inferred from homology"/>
<feature type="transmembrane region" description="Helical" evidence="16">
    <location>
        <begin position="114"/>
        <end position="136"/>
    </location>
</feature>
<keyword evidence="14 16" id="KW-0472">Membrane</keyword>
<dbReference type="CDD" id="cd00371">
    <property type="entry name" value="HMA"/>
    <property type="match status" value="1"/>
</dbReference>
<sequence>MLTAPTDTEKPHENAASVEHESAQTVTLPVLGMTCSACQLHVEQALNAVDGVDMARVDLMRHRARIRFDPGRTEVSALIDVIRASGYDAVEPRSESAAGSDPDSDPELASSRLLAIKAGVAILAGMLAMAATMLMVEPKTEVAMTLWTLTRWALLLITALVAAWAGRTIYQSAWKAFKHRETNMNTLVSLGTGVALVDSAWTVLHPAGGGAVYFDSVLLILGFLLLGKWLEARAKHSALAAIDALAHLQPAVARLRIVSDAKNPESMLEEKLVALDQVRVDDLVVVLAGERIPVDAVIAIGSTSVDESMLTGESRPVERTVGDRVLAGSLNYDGVIVARAEHVGAETTLAQIARLVEQAQGSRAPMQRLADRVSAVFVPVVLVLAAATFVAWLAITHSPAMAIANMVSVLVIACPCAMGLAVPAALTVAIGRGAQFGVLIKGGEALERLTSINTVVLDKTGTLTLGRPVLTATVPLNDWSEADLIRTAAAIEDHSNHPLAHALLTRAKELGLTWSAAVNVLTLGGRGLTAEVEGKRCLLGNRALLIEEGIVLPKDASMPAAAEEGATRVWLAVDGVLAGFVEAKDRLRASAPPVIRWFGAQGMETEMLTGDTESAARPIADALGIRGVSAGVMPVDKLARIRALQAEGKRVAMVGDGINDAAALAQSDAGFAMGAGAALAQEAGDVLLLKSDPVGIVTAIALARAALAVMKQNLAWAMIYNLIGIPLAAGVLYPAFHMLLAPWMAAAAMAFSSVSVLGNSLRLRRWQPPMPAESVLVRSLI</sequence>
<feature type="transmembrane region" description="Helical" evidence="16">
    <location>
        <begin position="742"/>
        <end position="761"/>
    </location>
</feature>
<dbReference type="GO" id="GO:0005886">
    <property type="term" value="C:plasma membrane"/>
    <property type="evidence" value="ECO:0007669"/>
    <property type="project" value="UniProtKB-SubCell"/>
</dbReference>
<dbReference type="InterPro" id="IPR059000">
    <property type="entry name" value="ATPase_P-type_domA"/>
</dbReference>
<keyword evidence="11" id="KW-1278">Translocase</keyword>
<feature type="transmembrane region" description="Helical" evidence="16">
    <location>
        <begin position="407"/>
        <end position="431"/>
    </location>
</feature>
<dbReference type="InterPro" id="IPR008250">
    <property type="entry name" value="ATPase_P-typ_transduc_dom_A_sf"/>
</dbReference>
<dbReference type="EC" id="3.6.3.4" evidence="18"/>
<dbReference type="SFLD" id="SFLDF00027">
    <property type="entry name" value="p-type_atpase"/>
    <property type="match status" value="1"/>
</dbReference>
<keyword evidence="18" id="KW-0378">Hydrolase</keyword>
<dbReference type="NCBIfam" id="TIGR01511">
    <property type="entry name" value="ATPase-IB1_Cu"/>
    <property type="match status" value="1"/>
</dbReference>
<dbReference type="EMBL" id="CABQ01000106">
    <property type="protein sequence ID" value="CBI07591.1"/>
    <property type="molecule type" value="Genomic_DNA"/>
</dbReference>
<dbReference type="AlphaFoldDB" id="E6QK24"/>
<dbReference type="Pfam" id="PF00702">
    <property type="entry name" value="Hydrolase"/>
    <property type="match status" value="1"/>
</dbReference>
<dbReference type="PANTHER" id="PTHR43520">
    <property type="entry name" value="ATP7, ISOFORM B"/>
    <property type="match status" value="1"/>
</dbReference>
<dbReference type="PROSITE" id="PS50846">
    <property type="entry name" value="HMA_2"/>
    <property type="match status" value="1"/>
</dbReference>
<feature type="transmembrane region" description="Helical" evidence="16">
    <location>
        <begin position="142"/>
        <end position="165"/>
    </location>
</feature>
<dbReference type="PANTHER" id="PTHR43520:SF5">
    <property type="entry name" value="CATION-TRANSPORTING P-TYPE ATPASE-RELATED"/>
    <property type="match status" value="1"/>
</dbReference>
<comment type="similarity">
    <text evidence="2">Belongs to the cation transport ATPase (P-type) (TC 3.A.3) family. Type IB subfamily.</text>
</comment>
<evidence type="ECO:0000256" key="1">
    <source>
        <dbReference type="ARBA" id="ARBA00004651"/>
    </source>
</evidence>
<dbReference type="NCBIfam" id="TIGR01494">
    <property type="entry name" value="ATPase_P-type"/>
    <property type="match status" value="1"/>
</dbReference>
<dbReference type="SUPFAM" id="SSF55008">
    <property type="entry name" value="HMA, heavy metal-associated domain"/>
    <property type="match status" value="1"/>
</dbReference>
<evidence type="ECO:0000256" key="14">
    <source>
        <dbReference type="ARBA" id="ARBA00023136"/>
    </source>
</evidence>
<keyword evidence="12 16" id="KW-1133">Transmembrane helix</keyword>
<keyword evidence="5" id="KW-0597">Phosphoprotein</keyword>
<dbReference type="InterPro" id="IPR023214">
    <property type="entry name" value="HAD_sf"/>
</dbReference>
<evidence type="ECO:0000256" key="11">
    <source>
        <dbReference type="ARBA" id="ARBA00022967"/>
    </source>
</evidence>
<dbReference type="Gene3D" id="2.70.150.10">
    <property type="entry name" value="Calcium-transporting ATPase, cytoplasmic transduction domain A"/>
    <property type="match status" value="1"/>
</dbReference>
<evidence type="ECO:0000256" key="13">
    <source>
        <dbReference type="ARBA" id="ARBA00023065"/>
    </source>
</evidence>
<keyword evidence="4" id="KW-1003">Cell membrane</keyword>
<keyword evidence="7" id="KW-0479">Metal-binding</keyword>
<gene>
    <name evidence="18" type="primary">copA</name>
    <name evidence="18" type="ORF">CARN6_0942</name>
</gene>
<evidence type="ECO:0000256" key="9">
    <source>
        <dbReference type="ARBA" id="ARBA00022840"/>
    </source>
</evidence>
<dbReference type="InterPro" id="IPR018303">
    <property type="entry name" value="ATPase_P-typ_P_site"/>
</dbReference>
<dbReference type="Gene3D" id="3.40.1110.10">
    <property type="entry name" value="Calcium-transporting ATPase, cytoplasmic domain N"/>
    <property type="match status" value="1"/>
</dbReference>
<evidence type="ECO:0000259" key="17">
    <source>
        <dbReference type="PROSITE" id="PS50846"/>
    </source>
</evidence>
<dbReference type="InterPro" id="IPR027256">
    <property type="entry name" value="P-typ_ATPase_IB"/>
</dbReference>
<keyword evidence="13" id="KW-0406">Ion transport</keyword>
<organism evidence="18">
    <name type="scientific">mine drainage metagenome</name>
    <dbReference type="NCBI Taxonomy" id="410659"/>
    <lineage>
        <taxon>unclassified sequences</taxon>
        <taxon>metagenomes</taxon>
        <taxon>ecological metagenomes</taxon>
    </lineage>
</organism>
<keyword evidence="3" id="KW-0813">Transport</keyword>
<evidence type="ECO:0000256" key="3">
    <source>
        <dbReference type="ARBA" id="ARBA00022448"/>
    </source>
</evidence>
<dbReference type="GO" id="GO:0055070">
    <property type="term" value="P:copper ion homeostasis"/>
    <property type="evidence" value="ECO:0007669"/>
    <property type="project" value="TreeGrafter"/>
</dbReference>
<evidence type="ECO:0000256" key="6">
    <source>
        <dbReference type="ARBA" id="ARBA00022692"/>
    </source>
</evidence>
<feature type="domain" description="HMA" evidence="17">
    <location>
        <begin position="24"/>
        <end position="90"/>
    </location>
</feature>
<dbReference type="SUPFAM" id="SSF81653">
    <property type="entry name" value="Calcium ATPase, transduction domain A"/>
    <property type="match status" value="1"/>
</dbReference>
<feature type="compositionally biased region" description="Basic and acidic residues" evidence="15">
    <location>
        <begin position="7"/>
        <end position="22"/>
    </location>
</feature>
<dbReference type="PRINTS" id="PR00119">
    <property type="entry name" value="CATATPASE"/>
</dbReference>
<dbReference type="SUPFAM" id="SSF56784">
    <property type="entry name" value="HAD-like"/>
    <property type="match status" value="1"/>
</dbReference>
<dbReference type="InterPro" id="IPR023299">
    <property type="entry name" value="ATPase_P-typ_cyto_dom_N"/>
</dbReference>
<protein>
    <submittedName>
        <fullName evidence="18">Copper-transporting P-type ATPase CopA (Protein CopA)</fullName>
        <ecNumber evidence="18">3.6.3.4</ecNumber>
    </submittedName>
</protein>
<name>E6QK24_9ZZZZ</name>
<evidence type="ECO:0000256" key="7">
    <source>
        <dbReference type="ARBA" id="ARBA00022723"/>
    </source>
</evidence>
<dbReference type="GO" id="GO:0005507">
    <property type="term" value="F:copper ion binding"/>
    <property type="evidence" value="ECO:0007669"/>
    <property type="project" value="TreeGrafter"/>
</dbReference>
<dbReference type="InterPro" id="IPR044492">
    <property type="entry name" value="P_typ_ATPase_HD_dom"/>
</dbReference>
<dbReference type="GO" id="GO:0016887">
    <property type="term" value="F:ATP hydrolysis activity"/>
    <property type="evidence" value="ECO:0007669"/>
    <property type="project" value="InterPro"/>
</dbReference>
<accession>E6QK24</accession>
<evidence type="ECO:0000256" key="12">
    <source>
        <dbReference type="ARBA" id="ARBA00022989"/>
    </source>
</evidence>
<feature type="transmembrane region" description="Helical" evidence="16">
    <location>
        <begin position="373"/>
        <end position="395"/>
    </location>
</feature>
<evidence type="ECO:0000313" key="18">
    <source>
        <dbReference type="EMBL" id="CBI07591.1"/>
    </source>
</evidence>
<dbReference type="PROSITE" id="PS00154">
    <property type="entry name" value="ATPASE_E1_E2"/>
    <property type="match status" value="1"/>
</dbReference>
<evidence type="ECO:0000256" key="15">
    <source>
        <dbReference type="SAM" id="MobiDB-lite"/>
    </source>
</evidence>
<dbReference type="GO" id="GO:0005524">
    <property type="term" value="F:ATP binding"/>
    <property type="evidence" value="ECO:0007669"/>
    <property type="project" value="UniProtKB-KW"/>
</dbReference>
<evidence type="ECO:0000256" key="16">
    <source>
        <dbReference type="SAM" id="Phobius"/>
    </source>
</evidence>
<feature type="region of interest" description="Disordered" evidence="15">
    <location>
        <begin position="1"/>
        <end position="22"/>
    </location>
</feature>
<dbReference type="InterPro" id="IPR036412">
    <property type="entry name" value="HAD-like_sf"/>
</dbReference>
<dbReference type="Pfam" id="PF00122">
    <property type="entry name" value="E1-E2_ATPase"/>
    <property type="match status" value="1"/>
</dbReference>
<keyword evidence="9" id="KW-0067">ATP-binding</keyword>
<dbReference type="Gene3D" id="3.40.50.1000">
    <property type="entry name" value="HAD superfamily/HAD-like"/>
    <property type="match status" value="1"/>
</dbReference>
<dbReference type="InterPro" id="IPR023298">
    <property type="entry name" value="ATPase_P-typ_TM_dom_sf"/>
</dbReference>
<keyword evidence="10" id="KW-0460">Magnesium</keyword>
<evidence type="ECO:0000256" key="10">
    <source>
        <dbReference type="ARBA" id="ARBA00022842"/>
    </source>
</evidence>
<dbReference type="FunFam" id="3.30.70.100:FF:000005">
    <property type="entry name" value="Copper-exporting P-type ATPase A"/>
    <property type="match status" value="1"/>
</dbReference>
<dbReference type="NCBIfam" id="TIGR01525">
    <property type="entry name" value="ATPase-IB_hvy"/>
    <property type="match status" value="1"/>
</dbReference>
<dbReference type="Pfam" id="PF00403">
    <property type="entry name" value="HMA"/>
    <property type="match status" value="1"/>
</dbReference>
<feature type="transmembrane region" description="Helical" evidence="16">
    <location>
        <begin position="714"/>
        <end position="736"/>
    </location>
</feature>
<reference evidence="18" key="1">
    <citation type="submission" date="2009-10" db="EMBL/GenBank/DDBJ databases">
        <title>Diversity of trophic interactions inside an arsenic-rich microbial ecosystem.</title>
        <authorList>
            <person name="Bertin P.N."/>
            <person name="Heinrich-Salmeron A."/>
            <person name="Pelletier E."/>
            <person name="Goulhen-Chollet F."/>
            <person name="Arsene-Ploetze F."/>
            <person name="Gallien S."/>
            <person name="Calteau A."/>
            <person name="Vallenet D."/>
            <person name="Casiot C."/>
            <person name="Chane-Woon-Ming B."/>
            <person name="Giloteaux L."/>
            <person name="Barakat M."/>
            <person name="Bonnefoy V."/>
            <person name="Bruneel O."/>
            <person name="Chandler M."/>
            <person name="Cleiss J."/>
            <person name="Duran R."/>
            <person name="Elbaz-Poulichet F."/>
            <person name="Fonknechten N."/>
            <person name="Lauga B."/>
            <person name="Mornico D."/>
            <person name="Ortet P."/>
            <person name="Schaeffer C."/>
            <person name="Siguier P."/>
            <person name="Alexander Thil Smith A."/>
            <person name="Van Dorsselaer A."/>
            <person name="Weissenbach J."/>
            <person name="Medigue C."/>
            <person name="Le Paslier D."/>
        </authorList>
    </citation>
    <scope>NUCLEOTIDE SEQUENCE</scope>
</reference>